<gene>
    <name evidence="2" type="ORF">V1478_009846</name>
</gene>
<accession>A0ABD2AMB3</accession>
<comment type="caution">
    <text evidence="2">The sequence shown here is derived from an EMBL/GenBank/DDBJ whole genome shotgun (WGS) entry which is preliminary data.</text>
</comment>
<dbReference type="AlphaFoldDB" id="A0ABD2AMB3"/>
<organism evidence="2 3">
    <name type="scientific">Vespula squamosa</name>
    <name type="common">Southern yellow jacket</name>
    <name type="synonym">Wasp</name>
    <dbReference type="NCBI Taxonomy" id="30214"/>
    <lineage>
        <taxon>Eukaryota</taxon>
        <taxon>Metazoa</taxon>
        <taxon>Ecdysozoa</taxon>
        <taxon>Arthropoda</taxon>
        <taxon>Hexapoda</taxon>
        <taxon>Insecta</taxon>
        <taxon>Pterygota</taxon>
        <taxon>Neoptera</taxon>
        <taxon>Endopterygota</taxon>
        <taxon>Hymenoptera</taxon>
        <taxon>Apocrita</taxon>
        <taxon>Aculeata</taxon>
        <taxon>Vespoidea</taxon>
        <taxon>Vespidae</taxon>
        <taxon>Vespinae</taxon>
        <taxon>Vespula</taxon>
    </lineage>
</organism>
<evidence type="ECO:0000256" key="1">
    <source>
        <dbReference type="SAM" id="MobiDB-lite"/>
    </source>
</evidence>
<dbReference type="Proteomes" id="UP001607302">
    <property type="component" value="Unassembled WGS sequence"/>
</dbReference>
<dbReference type="EMBL" id="JAUDFV010000144">
    <property type="protein sequence ID" value="KAL2720800.1"/>
    <property type="molecule type" value="Genomic_DNA"/>
</dbReference>
<sequence>MRRVNEKEEEEEEEEEEIVERARAEIDPEDAHRQVLRAGHHRTRGLRELLICSPYGGGGGGGVLMVEMVVVEKERVKIEKVESSRKRRKRRFSREIANAFGQHLVA</sequence>
<protein>
    <submittedName>
        <fullName evidence="2">Uncharacterized protein</fullName>
    </submittedName>
</protein>
<evidence type="ECO:0000313" key="2">
    <source>
        <dbReference type="EMBL" id="KAL2720800.1"/>
    </source>
</evidence>
<evidence type="ECO:0000313" key="3">
    <source>
        <dbReference type="Proteomes" id="UP001607302"/>
    </source>
</evidence>
<proteinExistence type="predicted"/>
<feature type="compositionally biased region" description="Basic and acidic residues" evidence="1">
    <location>
        <begin position="19"/>
        <end position="32"/>
    </location>
</feature>
<feature type="region of interest" description="Disordered" evidence="1">
    <location>
        <begin position="1"/>
        <end position="32"/>
    </location>
</feature>
<feature type="compositionally biased region" description="Acidic residues" evidence="1">
    <location>
        <begin position="7"/>
        <end position="18"/>
    </location>
</feature>
<name>A0ABD2AMB3_VESSQ</name>
<keyword evidence="3" id="KW-1185">Reference proteome</keyword>
<reference evidence="2 3" key="1">
    <citation type="journal article" date="2024" name="Ann. Entomol. Soc. Am.">
        <title>Genomic analyses of the southern and eastern yellowjacket wasps (Hymenoptera: Vespidae) reveal evolutionary signatures of social life.</title>
        <authorList>
            <person name="Catto M.A."/>
            <person name="Caine P.B."/>
            <person name="Orr S.E."/>
            <person name="Hunt B.G."/>
            <person name="Goodisman M.A.D."/>
        </authorList>
    </citation>
    <scope>NUCLEOTIDE SEQUENCE [LARGE SCALE GENOMIC DNA]</scope>
    <source>
        <strain evidence="2">233</strain>
        <tissue evidence="2">Head and thorax</tissue>
    </source>
</reference>